<dbReference type="AlphaFoldDB" id="B8HJY3"/>
<evidence type="ECO:0000256" key="2">
    <source>
        <dbReference type="PIRSR" id="PIRSR613078-2"/>
    </source>
</evidence>
<dbReference type="Gene3D" id="3.40.50.1240">
    <property type="entry name" value="Phosphoglycerate mutase-like"/>
    <property type="match status" value="1"/>
</dbReference>
<dbReference type="InterPro" id="IPR029033">
    <property type="entry name" value="His_PPase_superfam"/>
</dbReference>
<gene>
    <name evidence="3" type="ordered locus">Cyan7425_4423</name>
</gene>
<evidence type="ECO:0000313" key="3">
    <source>
        <dbReference type="EMBL" id="ACL46733.1"/>
    </source>
</evidence>
<feature type="active site" description="Proton donor/acceptor" evidence="1">
    <location>
        <position position="91"/>
    </location>
</feature>
<dbReference type="PANTHER" id="PTHR48100">
    <property type="entry name" value="BROAD-SPECIFICITY PHOSPHATASE YOR283W-RELATED"/>
    <property type="match status" value="1"/>
</dbReference>
<dbReference type="KEGG" id="cyn:Cyan7425_4423"/>
<dbReference type="PANTHER" id="PTHR48100:SF44">
    <property type="entry name" value="PHOSPHATASE C1620.13-RELATED"/>
    <property type="match status" value="1"/>
</dbReference>
<dbReference type="GO" id="GO:0016791">
    <property type="term" value="F:phosphatase activity"/>
    <property type="evidence" value="ECO:0007669"/>
    <property type="project" value="TreeGrafter"/>
</dbReference>
<dbReference type="InterPro" id="IPR050275">
    <property type="entry name" value="PGM_Phosphatase"/>
</dbReference>
<feature type="active site" description="Tele-phosphohistidine intermediate" evidence="1">
    <location>
        <position position="8"/>
    </location>
</feature>
<dbReference type="CDD" id="cd07067">
    <property type="entry name" value="HP_PGM_like"/>
    <property type="match status" value="1"/>
</dbReference>
<dbReference type="GO" id="GO:0005829">
    <property type="term" value="C:cytosol"/>
    <property type="evidence" value="ECO:0007669"/>
    <property type="project" value="TreeGrafter"/>
</dbReference>
<feature type="binding site" evidence="2">
    <location>
        <begin position="7"/>
        <end position="14"/>
    </location>
    <ligand>
        <name>substrate</name>
    </ligand>
</feature>
<dbReference type="InterPro" id="IPR013078">
    <property type="entry name" value="His_Pase_superF_clade-1"/>
</dbReference>
<feature type="binding site" evidence="2">
    <location>
        <position position="59"/>
    </location>
    <ligand>
        <name>substrate</name>
    </ligand>
</feature>
<dbReference type="STRING" id="395961.Cyan7425_4423"/>
<evidence type="ECO:0000256" key="1">
    <source>
        <dbReference type="PIRSR" id="PIRSR613078-1"/>
    </source>
</evidence>
<dbReference type="OrthoDB" id="7925971at2"/>
<dbReference type="HOGENOM" id="CLU_033323_9_5_3"/>
<organism evidence="3">
    <name type="scientific">Cyanothece sp. (strain PCC 7425 / ATCC 29141)</name>
    <dbReference type="NCBI Taxonomy" id="395961"/>
    <lineage>
        <taxon>Bacteria</taxon>
        <taxon>Bacillati</taxon>
        <taxon>Cyanobacteriota</taxon>
        <taxon>Cyanophyceae</taxon>
        <taxon>Gomontiellales</taxon>
        <taxon>Cyanothecaceae</taxon>
        <taxon>Cyanothece</taxon>
    </lineage>
</organism>
<dbReference type="PIRSF" id="PIRSF000709">
    <property type="entry name" value="6PFK_2-Ptase"/>
    <property type="match status" value="1"/>
</dbReference>
<protein>
    <submittedName>
        <fullName evidence="3">Phosphoglycerate mutase</fullName>
    </submittedName>
</protein>
<dbReference type="EMBL" id="CP001344">
    <property type="protein sequence ID" value="ACL46733.1"/>
    <property type="molecule type" value="Genomic_DNA"/>
</dbReference>
<accession>B8HJY3</accession>
<sequence>MQLLWIRHAESIANQRGEMQGQGDSALSERGRQQAIALGRYLADQSWSPSHVYSSPLGRAIATAAILVETLRVVGNSDDVPAVIQEPDLQEISNGIFQGLTWAEAQLNYPHLCEQLESNLSWIPIPGAETLEQLHDRSHRFIQNLLKNHQNDDRLWIISHAGILPYLMAALMGSDRVWGLTIPCTALFEFEFNLDYWHCGDHNRYNTALWQLHRFNQVIAEV</sequence>
<reference evidence="3" key="1">
    <citation type="submission" date="2009-01" db="EMBL/GenBank/DDBJ databases">
        <title>Complete sequence of chromosome Cyanothece sp. PCC 7425.</title>
        <authorList>
            <consortium name="US DOE Joint Genome Institute"/>
            <person name="Lucas S."/>
            <person name="Copeland A."/>
            <person name="Lapidus A."/>
            <person name="Glavina del Rio T."/>
            <person name="Dalin E."/>
            <person name="Tice H."/>
            <person name="Bruce D."/>
            <person name="Goodwin L."/>
            <person name="Pitluck S."/>
            <person name="Sims D."/>
            <person name="Meineke L."/>
            <person name="Brettin T."/>
            <person name="Detter J.C."/>
            <person name="Han C."/>
            <person name="Larimer F."/>
            <person name="Land M."/>
            <person name="Hauser L."/>
            <person name="Kyrpides N."/>
            <person name="Ovchinnikova G."/>
            <person name="Liberton M."/>
            <person name="Stoeckel J."/>
            <person name="Banerjee A."/>
            <person name="Singh A."/>
            <person name="Page L."/>
            <person name="Sato H."/>
            <person name="Zhao L."/>
            <person name="Sherman L."/>
            <person name="Pakrasi H."/>
            <person name="Richardson P."/>
        </authorList>
    </citation>
    <scope>NUCLEOTIDE SEQUENCE</scope>
    <source>
        <strain evidence="3">PCC 7425</strain>
    </source>
</reference>
<dbReference type="SMART" id="SM00855">
    <property type="entry name" value="PGAM"/>
    <property type="match status" value="1"/>
</dbReference>
<name>B8HJY3_CYAP4</name>
<proteinExistence type="predicted"/>
<dbReference type="eggNOG" id="COG0406">
    <property type="taxonomic scope" value="Bacteria"/>
</dbReference>
<dbReference type="Pfam" id="PF00300">
    <property type="entry name" value="His_Phos_1"/>
    <property type="match status" value="1"/>
</dbReference>
<dbReference type="SUPFAM" id="SSF53254">
    <property type="entry name" value="Phosphoglycerate mutase-like"/>
    <property type="match status" value="1"/>
</dbReference>